<dbReference type="InterPro" id="IPR000864">
    <property type="entry name" value="Prot_inh_pot1"/>
</dbReference>
<dbReference type="GO" id="GO:0004867">
    <property type="term" value="F:serine-type endopeptidase inhibitor activity"/>
    <property type="evidence" value="ECO:0007669"/>
    <property type="project" value="UniProtKB-KW"/>
</dbReference>
<keyword evidence="2" id="KW-0646">Protease inhibitor</keyword>
<proteinExistence type="inferred from homology"/>
<comment type="similarity">
    <text evidence="1">Belongs to the protease inhibitor I13 (potato type I serine protease inhibitor) family.</text>
</comment>
<keyword evidence="3" id="KW-0722">Serine protease inhibitor</keyword>
<protein>
    <submittedName>
        <fullName evidence="4">Uncharacterized protein</fullName>
    </submittedName>
</protein>
<reference evidence="6" key="2">
    <citation type="journal article" date="2016" name="Nature">
        <title>The genome of the seagrass Zostera marina reveals angiosperm adaptation to the sea.</title>
        <authorList>
            <person name="Olsen J.L."/>
            <person name="Rouze P."/>
            <person name="Verhelst B."/>
            <person name="Lin Y.-C."/>
            <person name="Bayer T."/>
            <person name="Collen J."/>
            <person name="Dattolo E."/>
            <person name="De Paoli E."/>
            <person name="Dittami S."/>
            <person name="Maumus F."/>
            <person name="Michel G."/>
            <person name="Kersting A."/>
            <person name="Lauritano C."/>
            <person name="Lohaus R."/>
            <person name="Toepel M."/>
            <person name="Tonon T."/>
            <person name="Vanneste K."/>
            <person name="Amirebrahimi M."/>
            <person name="Brakel J."/>
            <person name="Bostroem C."/>
            <person name="Chovatia M."/>
            <person name="Grimwood J."/>
            <person name="Jenkins J.W."/>
            <person name="Jueterbock A."/>
            <person name="Mraz A."/>
            <person name="Stam W.T."/>
            <person name="Tice H."/>
            <person name="Bornberg-Bauer E."/>
            <person name="Green P.J."/>
            <person name="Pearson G.A."/>
            <person name="Procaccini G."/>
            <person name="Duarte C.M."/>
            <person name="Schmutz J."/>
            <person name="Reusch T.B.H."/>
            <person name="Van de Peer Y."/>
        </authorList>
    </citation>
    <scope>NUCLEOTIDE SEQUENCE [LARGE SCALE GENOMIC DNA]</scope>
    <source>
        <strain evidence="6">cv. Finnish</strain>
    </source>
</reference>
<keyword evidence="6" id="KW-1185">Reference proteome</keyword>
<evidence type="ECO:0000256" key="3">
    <source>
        <dbReference type="ARBA" id="ARBA00022900"/>
    </source>
</evidence>
<evidence type="ECO:0000313" key="5">
    <source>
        <dbReference type="EMBL" id="KMZ73280.1"/>
    </source>
</evidence>
<dbReference type="PANTHER" id="PTHR33091:SF73">
    <property type="entry name" value="INHIBITOR OF TRYPSIN AND HAGEMAN FACTOR-LIKE"/>
    <property type="match status" value="1"/>
</dbReference>
<evidence type="ECO:0000256" key="1">
    <source>
        <dbReference type="ARBA" id="ARBA00008210"/>
    </source>
</evidence>
<dbReference type="STRING" id="29655.A0A0K9NXH2"/>
<evidence type="ECO:0000256" key="2">
    <source>
        <dbReference type="ARBA" id="ARBA00022690"/>
    </source>
</evidence>
<accession>A0A0K9NXH2</accession>
<dbReference type="Pfam" id="PF00280">
    <property type="entry name" value="potato_inhibit"/>
    <property type="match status" value="1"/>
</dbReference>
<gene>
    <name evidence="5" type="ORF">ZOSMA_14G00410</name>
    <name evidence="4" type="ORF">ZOSMA_58G00660</name>
</gene>
<dbReference type="InterPro" id="IPR036354">
    <property type="entry name" value="Prot_inh_pot1_sf"/>
</dbReference>
<name>A0A0K9NXH2_ZOSMR</name>
<dbReference type="AlphaFoldDB" id="A0A0K9NXH2"/>
<evidence type="ECO:0000313" key="6">
    <source>
        <dbReference type="Proteomes" id="UP000036987"/>
    </source>
</evidence>
<comment type="caution">
    <text evidence="4">The sequence shown here is derived from an EMBL/GenBank/DDBJ whole genome shotgun (WGS) entry which is preliminary data.</text>
</comment>
<dbReference type="PANTHER" id="PTHR33091">
    <property type="entry name" value="PROTEIN, PUTATIVE, EXPRESSED-RELATED"/>
    <property type="match status" value="1"/>
</dbReference>
<dbReference type="OMA" id="KLVWPEL"/>
<dbReference type="EMBL" id="LFYR01000585">
    <property type="protein sequence ID" value="KMZ73280.1"/>
    <property type="molecule type" value="Genomic_DNA"/>
</dbReference>
<dbReference type="Proteomes" id="UP000036987">
    <property type="component" value="Unassembled WGS sequence"/>
</dbReference>
<dbReference type="OrthoDB" id="599354at2759"/>
<sequence>MSLRCVNQLQCGGKIRWPELVGTDPAKAVAIIKKENVEVDTVIIDDGSQVFLGFCCNRVIIFTGGSSKIIRIPQIG</sequence>
<dbReference type="Gene3D" id="3.30.10.10">
    <property type="entry name" value="Trypsin Inhibitor V, subunit A"/>
    <property type="match status" value="1"/>
</dbReference>
<reference evidence="4" key="1">
    <citation type="submission" date="2015-06" db="EMBL/GenBank/DDBJ databases">
        <title>The genome of the seagrass Zostera marina.</title>
        <authorList>
            <person name="Olsen J.L."/>
            <person name="Schmutz J."/>
            <person name="Jenkins J."/>
            <person name="Grimwood J."/>
            <person name="Amirebrahimi M."/>
            <person name="Tice H."/>
            <person name="Chovatia M."/>
            <person name="Van de Peer Y."/>
            <person name="Rouze P."/>
            <person name="Verhelst B."/>
            <person name="Lin Y.-C."/>
        </authorList>
    </citation>
    <scope>NUCLEOTIDE SEQUENCE [LARGE SCALE GENOMIC DNA]</scope>
    <source>
        <strain evidence="4">Finnish</strain>
    </source>
</reference>
<dbReference type="SUPFAM" id="SSF54654">
    <property type="entry name" value="CI-2 family of serine protease inhibitors"/>
    <property type="match status" value="1"/>
</dbReference>
<dbReference type="GO" id="GO:0009611">
    <property type="term" value="P:response to wounding"/>
    <property type="evidence" value="ECO:0007669"/>
    <property type="project" value="InterPro"/>
</dbReference>
<organism evidence="4 6">
    <name type="scientific">Zostera marina</name>
    <name type="common">Eelgrass</name>
    <dbReference type="NCBI Taxonomy" id="29655"/>
    <lineage>
        <taxon>Eukaryota</taxon>
        <taxon>Viridiplantae</taxon>
        <taxon>Streptophyta</taxon>
        <taxon>Embryophyta</taxon>
        <taxon>Tracheophyta</taxon>
        <taxon>Spermatophyta</taxon>
        <taxon>Magnoliopsida</taxon>
        <taxon>Liliopsida</taxon>
        <taxon>Zosteraceae</taxon>
        <taxon>Zostera</taxon>
    </lineage>
</organism>
<dbReference type="EMBL" id="LFYR01001606">
    <property type="protein sequence ID" value="KMZ60610.1"/>
    <property type="molecule type" value="Genomic_DNA"/>
</dbReference>
<evidence type="ECO:0000313" key="4">
    <source>
        <dbReference type="EMBL" id="KMZ60610.1"/>
    </source>
</evidence>